<dbReference type="SUPFAM" id="SSF46894">
    <property type="entry name" value="C-terminal effector domain of the bipartite response regulators"/>
    <property type="match status" value="1"/>
</dbReference>
<dbReference type="InterPro" id="IPR036388">
    <property type="entry name" value="WH-like_DNA-bd_sf"/>
</dbReference>
<sequence length="234" mass="25999">MGQAERVTQAIDFGRANAKSPKIETLRSIVPFDKFILSGIPYFGPEIGSKVVLATDLAEALIYRLASEHLVLGDPLAKHSTRQAPWVSALDRGQEEPASLASARLESLEQPFGLPRRNFVGFFQGEGLYGGATVYRAKPFETQEAFILTMAFRVIHTELSQRFLQTMNQFLGLTEPELTCLKLFSIGKNLAEVESSTGYTRRAIYAHGQSAARKMGLRDQTHCVAQALRREMFS</sequence>
<dbReference type="Proteomes" id="UP001216595">
    <property type="component" value="Unassembled WGS sequence"/>
</dbReference>
<comment type="caution">
    <text evidence="1">The sequence shown here is derived from an EMBL/GenBank/DDBJ whole genome shotgun (WGS) entry which is preliminary data.</text>
</comment>
<reference evidence="1 2" key="1">
    <citation type="submission" date="2023-01" db="EMBL/GenBank/DDBJ databases">
        <title>Novel species of the genus Asticcacaulis isolated from rivers.</title>
        <authorList>
            <person name="Lu H."/>
        </authorList>
    </citation>
    <scope>NUCLEOTIDE SEQUENCE [LARGE SCALE GENOMIC DNA]</scope>
    <source>
        <strain evidence="1 2">DXS10W</strain>
    </source>
</reference>
<gene>
    <name evidence="1" type="ORF">PQU94_08720</name>
</gene>
<evidence type="ECO:0000313" key="1">
    <source>
        <dbReference type="EMBL" id="MDC7694363.1"/>
    </source>
</evidence>
<name>A0ABT5IEJ6_9CAUL</name>
<protein>
    <submittedName>
        <fullName evidence="1">LuxR family transcriptional regulator</fullName>
    </submittedName>
</protein>
<organism evidence="1 2">
    <name type="scientific">Asticcacaulis currens</name>
    <dbReference type="NCBI Taxonomy" id="2984210"/>
    <lineage>
        <taxon>Bacteria</taxon>
        <taxon>Pseudomonadati</taxon>
        <taxon>Pseudomonadota</taxon>
        <taxon>Alphaproteobacteria</taxon>
        <taxon>Caulobacterales</taxon>
        <taxon>Caulobacteraceae</taxon>
        <taxon>Asticcacaulis</taxon>
    </lineage>
</organism>
<evidence type="ECO:0000313" key="2">
    <source>
        <dbReference type="Proteomes" id="UP001216595"/>
    </source>
</evidence>
<dbReference type="Gene3D" id="1.10.10.10">
    <property type="entry name" value="Winged helix-like DNA-binding domain superfamily/Winged helix DNA-binding domain"/>
    <property type="match status" value="1"/>
</dbReference>
<keyword evidence="2" id="KW-1185">Reference proteome</keyword>
<dbReference type="RefSeq" id="WP_272741074.1">
    <property type="nucleotide sequence ID" value="NZ_JAQQKW010000004.1"/>
</dbReference>
<dbReference type="EMBL" id="JAQQKW010000004">
    <property type="protein sequence ID" value="MDC7694363.1"/>
    <property type="molecule type" value="Genomic_DNA"/>
</dbReference>
<dbReference type="InterPro" id="IPR016032">
    <property type="entry name" value="Sig_transdc_resp-reg_C-effctor"/>
</dbReference>
<proteinExistence type="predicted"/>
<accession>A0ABT5IEJ6</accession>